<feature type="transmembrane region" description="Helical" evidence="1">
    <location>
        <begin position="38"/>
        <end position="56"/>
    </location>
</feature>
<sequence>MSDIDPQSAVSTVWKQQSVWSRAANATRRRIIRARRTVAGLTIGAATAGVAAAQLGDVHRDVSRILAVLAASALLLVPLAARGTARERIDAWTRMRSMSEALKAETFRYLAGVHPFSGPDRAAVLLERFDALTDDAADLLGHTVGLRSDAGPLPEVTDLPSYRRHRVQRQCEHYYRPAARRMERSATAIRRVTVGLTLASAVLSGVVGVFGNATLAAWVGVLATATSALVGYGAAQQYEHLQMEYARTADRLERLQHARDTGRAYTDDDSFVAEAERIVSVSNEAWRAKLIEEVSVEQS</sequence>
<dbReference type="Pfam" id="PF14015">
    <property type="entry name" value="DUF4231"/>
    <property type="match status" value="1"/>
</dbReference>
<feature type="transmembrane region" description="Helical" evidence="1">
    <location>
        <begin position="188"/>
        <end position="210"/>
    </location>
</feature>
<evidence type="ECO:0000313" key="4">
    <source>
        <dbReference type="Proteomes" id="UP001332243"/>
    </source>
</evidence>
<feature type="transmembrane region" description="Helical" evidence="1">
    <location>
        <begin position="62"/>
        <end position="81"/>
    </location>
</feature>
<dbReference type="NCBIfam" id="NF033634">
    <property type="entry name" value="SLATT_1"/>
    <property type="match status" value="1"/>
</dbReference>
<protein>
    <submittedName>
        <fullName evidence="3">DUF4231 domain-containing protein</fullName>
    </submittedName>
</protein>
<proteinExistence type="predicted"/>
<dbReference type="InterPro" id="IPR025325">
    <property type="entry name" value="DUF4231"/>
</dbReference>
<keyword evidence="1" id="KW-0472">Membrane</keyword>
<dbReference type="EMBL" id="JAZGQK010000036">
    <property type="protein sequence ID" value="MEE6263345.1"/>
    <property type="molecule type" value="Genomic_DNA"/>
</dbReference>
<dbReference type="InterPro" id="IPR040884">
    <property type="entry name" value="SLATT_1"/>
</dbReference>
<reference evidence="3 4" key="1">
    <citation type="submission" date="2024-01" db="EMBL/GenBank/DDBJ databases">
        <title>Genome insights into Plantactinospora sonchi sp. nov.</title>
        <authorList>
            <person name="Wang L."/>
        </authorList>
    </citation>
    <scope>NUCLEOTIDE SEQUENCE [LARGE SCALE GENOMIC DNA]</scope>
    <source>
        <strain evidence="3 4">NEAU-QY2</strain>
    </source>
</reference>
<gene>
    <name evidence="3" type="ORF">V1633_33195</name>
</gene>
<evidence type="ECO:0000313" key="3">
    <source>
        <dbReference type="EMBL" id="MEE6263345.1"/>
    </source>
</evidence>
<organism evidence="3 4">
    <name type="scientific">Plantactinospora sonchi</name>
    <dbReference type="NCBI Taxonomy" id="1544735"/>
    <lineage>
        <taxon>Bacteria</taxon>
        <taxon>Bacillati</taxon>
        <taxon>Actinomycetota</taxon>
        <taxon>Actinomycetes</taxon>
        <taxon>Micromonosporales</taxon>
        <taxon>Micromonosporaceae</taxon>
        <taxon>Plantactinospora</taxon>
    </lineage>
</organism>
<feature type="domain" description="SMODS and SLOG-associating 2TM effector" evidence="2">
    <location>
        <begin position="162"/>
        <end position="286"/>
    </location>
</feature>
<keyword evidence="1" id="KW-0812">Transmembrane</keyword>
<evidence type="ECO:0000256" key="1">
    <source>
        <dbReference type="SAM" id="Phobius"/>
    </source>
</evidence>
<keyword evidence="4" id="KW-1185">Reference proteome</keyword>
<comment type="caution">
    <text evidence="3">The sequence shown here is derived from an EMBL/GenBank/DDBJ whole genome shotgun (WGS) entry which is preliminary data.</text>
</comment>
<dbReference type="RefSeq" id="WP_331218275.1">
    <property type="nucleotide sequence ID" value="NZ_JAZGQK010000036.1"/>
</dbReference>
<feature type="transmembrane region" description="Helical" evidence="1">
    <location>
        <begin position="216"/>
        <end position="235"/>
    </location>
</feature>
<dbReference type="Pfam" id="PF18181">
    <property type="entry name" value="SLATT_1"/>
    <property type="match status" value="1"/>
</dbReference>
<name>A0ABU7S3T4_9ACTN</name>
<dbReference type="Proteomes" id="UP001332243">
    <property type="component" value="Unassembled WGS sequence"/>
</dbReference>
<accession>A0ABU7S3T4</accession>
<keyword evidence="1" id="KW-1133">Transmembrane helix</keyword>
<evidence type="ECO:0000259" key="2">
    <source>
        <dbReference type="Pfam" id="PF18181"/>
    </source>
</evidence>